<feature type="compositionally biased region" description="Gly residues" evidence="5">
    <location>
        <begin position="19"/>
        <end position="29"/>
    </location>
</feature>
<feature type="non-terminal residue" evidence="7">
    <location>
        <position position="252"/>
    </location>
</feature>
<gene>
    <name evidence="7" type="ORF">Agub_g13830</name>
</gene>
<dbReference type="GO" id="GO:0005524">
    <property type="term" value="F:ATP binding"/>
    <property type="evidence" value="ECO:0007669"/>
    <property type="project" value="UniProtKB-KW"/>
</dbReference>
<feature type="region of interest" description="Disordered" evidence="5">
    <location>
        <begin position="79"/>
        <end position="102"/>
    </location>
</feature>
<feature type="compositionally biased region" description="Low complexity" evidence="5">
    <location>
        <begin position="177"/>
        <end position="201"/>
    </location>
</feature>
<dbReference type="PROSITE" id="PS50011">
    <property type="entry name" value="PROTEIN_KINASE_DOM"/>
    <property type="match status" value="1"/>
</dbReference>
<name>A0AAD3HRR2_9CHLO</name>
<evidence type="ECO:0000256" key="1">
    <source>
        <dbReference type="ARBA" id="ARBA00022679"/>
    </source>
</evidence>
<feature type="non-terminal residue" evidence="7">
    <location>
        <position position="1"/>
    </location>
</feature>
<protein>
    <recommendedName>
        <fullName evidence="6">Protein kinase domain-containing protein</fullName>
    </recommendedName>
</protein>
<evidence type="ECO:0000259" key="6">
    <source>
        <dbReference type="PROSITE" id="PS50011"/>
    </source>
</evidence>
<dbReference type="SUPFAM" id="SSF56112">
    <property type="entry name" value="Protein kinase-like (PK-like)"/>
    <property type="match status" value="1"/>
</dbReference>
<dbReference type="InterPro" id="IPR011009">
    <property type="entry name" value="Kinase-like_dom_sf"/>
</dbReference>
<dbReference type="EMBL" id="BMAR01000049">
    <property type="protein sequence ID" value="GFR51394.1"/>
    <property type="molecule type" value="Genomic_DNA"/>
</dbReference>
<feature type="region of interest" description="Disordered" evidence="5">
    <location>
        <begin position="1"/>
        <end position="33"/>
    </location>
</feature>
<dbReference type="GO" id="GO:0004674">
    <property type="term" value="F:protein serine/threonine kinase activity"/>
    <property type="evidence" value="ECO:0007669"/>
    <property type="project" value="TreeGrafter"/>
</dbReference>
<feature type="domain" description="Protein kinase" evidence="6">
    <location>
        <begin position="1"/>
        <end position="252"/>
    </location>
</feature>
<comment type="caution">
    <text evidence="7">The sequence shown here is derived from an EMBL/GenBank/DDBJ whole genome shotgun (WGS) entry which is preliminary data.</text>
</comment>
<dbReference type="Proteomes" id="UP001054857">
    <property type="component" value="Unassembled WGS sequence"/>
</dbReference>
<dbReference type="PANTHER" id="PTHR43289">
    <property type="entry name" value="MITOGEN-ACTIVATED PROTEIN KINASE KINASE KINASE 20-RELATED"/>
    <property type="match status" value="1"/>
</dbReference>
<dbReference type="InterPro" id="IPR000719">
    <property type="entry name" value="Prot_kinase_dom"/>
</dbReference>
<proteinExistence type="predicted"/>
<dbReference type="InterPro" id="IPR008271">
    <property type="entry name" value="Ser/Thr_kinase_AS"/>
</dbReference>
<evidence type="ECO:0000313" key="7">
    <source>
        <dbReference type="EMBL" id="GFR51394.1"/>
    </source>
</evidence>
<evidence type="ECO:0000313" key="8">
    <source>
        <dbReference type="Proteomes" id="UP001054857"/>
    </source>
</evidence>
<sequence length="252" mass="25433">SAAVGGVALLGRERDETGGRGGCGSGGAADGEAVPKAGKRRLLRCAWELAVTHALSHPNIVQAYAVFTDVAIVRAAEGRGAPHGAHPSGAHPPPASTASPSPAQHLRLVHADDPVMRGASHSVPLYSALCLEYCDAGTLLSAAKEGAFRLRPPATAAGAGATSTRHADGSGWPTPIPAAVTAAATSTAPSSSAPSGSTSAPAPGSSPLVHLYLSLLEVALALRHLHSRRLVHGDLKPANVLLQSSSRDPRGW</sequence>
<feature type="region of interest" description="Disordered" evidence="5">
    <location>
        <begin position="155"/>
        <end position="201"/>
    </location>
</feature>
<evidence type="ECO:0000256" key="5">
    <source>
        <dbReference type="SAM" id="MobiDB-lite"/>
    </source>
</evidence>
<dbReference type="PANTHER" id="PTHR43289:SF33">
    <property type="entry name" value="SERINE_THREONINE KINASE 31"/>
    <property type="match status" value="1"/>
</dbReference>
<dbReference type="AlphaFoldDB" id="A0AAD3HRR2"/>
<evidence type="ECO:0000256" key="4">
    <source>
        <dbReference type="ARBA" id="ARBA00022840"/>
    </source>
</evidence>
<evidence type="ECO:0000256" key="3">
    <source>
        <dbReference type="ARBA" id="ARBA00022777"/>
    </source>
</evidence>
<accession>A0AAD3HRR2</accession>
<evidence type="ECO:0000256" key="2">
    <source>
        <dbReference type="ARBA" id="ARBA00022741"/>
    </source>
</evidence>
<keyword evidence="1" id="KW-0808">Transferase</keyword>
<dbReference type="PROSITE" id="PS00108">
    <property type="entry name" value="PROTEIN_KINASE_ST"/>
    <property type="match status" value="1"/>
</dbReference>
<keyword evidence="2" id="KW-0547">Nucleotide-binding</keyword>
<keyword evidence="4" id="KW-0067">ATP-binding</keyword>
<keyword evidence="3" id="KW-0418">Kinase</keyword>
<keyword evidence="8" id="KW-1185">Reference proteome</keyword>
<dbReference type="Gene3D" id="1.10.510.10">
    <property type="entry name" value="Transferase(Phosphotransferase) domain 1"/>
    <property type="match status" value="1"/>
</dbReference>
<reference evidence="7 8" key="1">
    <citation type="journal article" date="2021" name="Sci. Rep.">
        <title>Genome sequencing of the multicellular alga Astrephomene provides insights into convergent evolution of germ-soma differentiation.</title>
        <authorList>
            <person name="Yamashita S."/>
            <person name="Yamamoto K."/>
            <person name="Matsuzaki R."/>
            <person name="Suzuki S."/>
            <person name="Yamaguchi H."/>
            <person name="Hirooka S."/>
            <person name="Minakuchi Y."/>
            <person name="Miyagishima S."/>
            <person name="Kawachi M."/>
            <person name="Toyoda A."/>
            <person name="Nozaki H."/>
        </authorList>
    </citation>
    <scope>NUCLEOTIDE SEQUENCE [LARGE SCALE GENOMIC DNA]</scope>
    <source>
        <strain evidence="7 8">NIES-4017</strain>
    </source>
</reference>
<organism evidence="7 8">
    <name type="scientific">Astrephomene gubernaculifera</name>
    <dbReference type="NCBI Taxonomy" id="47775"/>
    <lineage>
        <taxon>Eukaryota</taxon>
        <taxon>Viridiplantae</taxon>
        <taxon>Chlorophyta</taxon>
        <taxon>core chlorophytes</taxon>
        <taxon>Chlorophyceae</taxon>
        <taxon>CS clade</taxon>
        <taxon>Chlamydomonadales</taxon>
        <taxon>Astrephomenaceae</taxon>
        <taxon>Astrephomene</taxon>
    </lineage>
</organism>